<accession>A0AAE3LNM9</accession>
<dbReference type="InterPro" id="IPR024654">
    <property type="entry name" value="Calcineurin-like_PHP_lpxH"/>
</dbReference>
<dbReference type="SUPFAM" id="SSF56300">
    <property type="entry name" value="Metallo-dependent phosphatases"/>
    <property type="match status" value="1"/>
</dbReference>
<keyword evidence="2" id="KW-0479">Metal-binding</keyword>
<proteinExistence type="inferred from homology"/>
<evidence type="ECO:0000313" key="4">
    <source>
        <dbReference type="EMBL" id="MCU9614051.1"/>
    </source>
</evidence>
<dbReference type="EMBL" id="JAOUSF010000003">
    <property type="protein sequence ID" value="MCU9614051.1"/>
    <property type="molecule type" value="Genomic_DNA"/>
</dbReference>
<evidence type="ECO:0000313" key="5">
    <source>
        <dbReference type="Proteomes" id="UP001209318"/>
    </source>
</evidence>
<dbReference type="AlphaFoldDB" id="A0AAE3LNM9"/>
<evidence type="ECO:0000256" key="1">
    <source>
        <dbReference type="ARBA" id="ARBA00008950"/>
    </source>
</evidence>
<dbReference type="NCBIfam" id="TIGR00040">
    <property type="entry name" value="yfcE"/>
    <property type="match status" value="1"/>
</dbReference>
<evidence type="ECO:0000256" key="2">
    <source>
        <dbReference type="RuleBase" id="RU362039"/>
    </source>
</evidence>
<dbReference type="Pfam" id="PF12850">
    <property type="entry name" value="Metallophos_2"/>
    <property type="match status" value="1"/>
</dbReference>
<dbReference type="RefSeq" id="WP_263073286.1">
    <property type="nucleotide sequence ID" value="NZ_JAOUSF010000003.1"/>
</dbReference>
<comment type="caution">
    <text evidence="4">The sequence shown here is derived from an EMBL/GenBank/DDBJ whole genome shotgun (WGS) entry which is preliminary data.</text>
</comment>
<organism evidence="4 5">
    <name type="scientific">Perspicuibacillus lycopersici</name>
    <dbReference type="NCBI Taxonomy" id="1325689"/>
    <lineage>
        <taxon>Bacteria</taxon>
        <taxon>Bacillati</taxon>
        <taxon>Bacillota</taxon>
        <taxon>Bacilli</taxon>
        <taxon>Bacillales</taxon>
        <taxon>Bacillaceae</taxon>
        <taxon>Perspicuibacillus</taxon>
    </lineage>
</organism>
<comment type="similarity">
    <text evidence="1 2">Belongs to the metallophosphoesterase superfamily. YfcE family.</text>
</comment>
<feature type="domain" description="Calcineurin-like phosphoesterase" evidence="3">
    <location>
        <begin position="1"/>
        <end position="144"/>
    </location>
</feature>
<dbReference type="InterPro" id="IPR000979">
    <property type="entry name" value="Phosphodiesterase_MJ0936/Vps29"/>
</dbReference>
<sequence>MKVLICSDSHGLTNELMEVKKKHQEVDVYIHCGDSELDFNDPAIQGYQVVRGNCDYGNDFPEQLMVDLGKDKLFVTHGHLYQVKSSLMSLKYKALENQATIVCFGHSHILGFEMMEGILFINPGSIHLPRMPKEKTYVVLEITDTEKIIHVYEYGKGVLYTKHFPKEN</sequence>
<dbReference type="InterPro" id="IPR029052">
    <property type="entry name" value="Metallo-depent_PP-like"/>
</dbReference>
<protein>
    <recommendedName>
        <fullName evidence="2">Phosphoesterase</fullName>
        <ecNumber evidence="2">3.1.4.-</ecNumber>
    </recommendedName>
</protein>
<dbReference type="EC" id="3.1.4.-" evidence="2"/>
<reference evidence="4" key="1">
    <citation type="submission" date="2022-10" db="EMBL/GenBank/DDBJ databases">
        <title>Description of Fervidibacillus gen. nov. in the family Fervidibacillaceae fam. nov. with two species, Fervidibacillus albus sp. nov., and Fervidibacillus halotolerans sp. nov., isolated from tidal flat sediments.</title>
        <authorList>
            <person name="Kwon K.K."/>
            <person name="Yang S.-H."/>
        </authorList>
    </citation>
    <scope>NUCLEOTIDE SEQUENCE</scope>
    <source>
        <strain evidence="4">JCM 19140</strain>
    </source>
</reference>
<comment type="cofactor">
    <cofactor evidence="2">
        <name>a divalent metal cation</name>
        <dbReference type="ChEBI" id="CHEBI:60240"/>
    </cofactor>
</comment>
<dbReference type="PANTHER" id="PTHR11124">
    <property type="entry name" value="VACUOLAR SORTING PROTEIN VPS29"/>
    <property type="match status" value="1"/>
</dbReference>
<dbReference type="Gene3D" id="3.60.21.10">
    <property type="match status" value="1"/>
</dbReference>
<dbReference type="GO" id="GO:0046872">
    <property type="term" value="F:metal ion binding"/>
    <property type="evidence" value="ECO:0007669"/>
    <property type="project" value="UniProtKB-KW"/>
</dbReference>
<evidence type="ECO:0000259" key="3">
    <source>
        <dbReference type="Pfam" id="PF12850"/>
    </source>
</evidence>
<keyword evidence="5" id="KW-1185">Reference proteome</keyword>
<gene>
    <name evidence="4" type="ORF">OEV98_10820</name>
</gene>
<dbReference type="Proteomes" id="UP001209318">
    <property type="component" value="Unassembled WGS sequence"/>
</dbReference>
<name>A0AAE3LNM9_9BACI</name>
<dbReference type="GO" id="GO:0016787">
    <property type="term" value="F:hydrolase activity"/>
    <property type="evidence" value="ECO:0007669"/>
    <property type="project" value="UniProtKB-UniRule"/>
</dbReference>